<sequence length="121" mass="14389">MLKLEEAKDVEEMAKKINDTLKLIHDIDKIFFMRSQNSKSNVIARTLVLPAQWRFVYGEKKTYIIEVISEKFDNLTCDEKIYVVIHELMHIPRTMKGLRGHNYKGFRMVNVMSRKIRKQIC</sequence>
<dbReference type="Pfam" id="PF18894">
    <property type="entry name" value="PhageMetallopep"/>
    <property type="match status" value="1"/>
</dbReference>
<dbReference type="OrthoDB" id="26976at2157"/>
<dbReference type="Proteomes" id="UP000024332">
    <property type="component" value="Unassembled WGS sequence"/>
</dbReference>
<accession>A0A031LL80</accession>
<dbReference type="EMBL" id="JFZT01000052">
    <property type="protein sequence ID" value="EZQ02257.1"/>
    <property type="molecule type" value="Genomic_DNA"/>
</dbReference>
<evidence type="ECO:0000313" key="2">
    <source>
        <dbReference type="EMBL" id="EZQ02257.1"/>
    </source>
</evidence>
<comment type="caution">
    <text evidence="2">The sequence shown here is derived from an EMBL/GenBank/DDBJ whole genome shotgun (WGS) entry which is preliminary data.</text>
</comment>
<evidence type="ECO:0000313" key="3">
    <source>
        <dbReference type="Proteomes" id="UP000024332"/>
    </source>
</evidence>
<dbReference type="InterPro" id="IPR043998">
    <property type="entry name" value="Put_Metallopep"/>
</dbReference>
<evidence type="ECO:0000259" key="1">
    <source>
        <dbReference type="Pfam" id="PF18894"/>
    </source>
</evidence>
<gene>
    <name evidence="2" type="ORF">CM19_10655</name>
</gene>
<keyword evidence="3" id="KW-1185">Reference proteome</keyword>
<reference evidence="2 3" key="1">
    <citation type="submission" date="2014-03" db="EMBL/GenBank/DDBJ databases">
        <title>Draft genome sequence of the novel thermoacidophilic archaea Acidianus copahuensis ALE1 strain, isolated from Copahue volcanic area in Neuquen Argentina.</title>
        <authorList>
            <person name="Urbieta M.S."/>
            <person name="Rascovan N."/>
            <person name="Castro C."/>
            <person name="Revale S."/>
            <person name="Giaveno M.A."/>
            <person name="Vazquez M.P."/>
            <person name="Donati E.R."/>
        </authorList>
    </citation>
    <scope>NUCLEOTIDE SEQUENCE [LARGE SCALE GENOMIC DNA]</scope>
    <source>
        <strain evidence="2 3">ALE1</strain>
    </source>
</reference>
<organism evidence="2 3">
    <name type="scientific">Candidatus Acidianus copahuensis</name>
    <dbReference type="NCBI Taxonomy" id="1160895"/>
    <lineage>
        <taxon>Archaea</taxon>
        <taxon>Thermoproteota</taxon>
        <taxon>Thermoprotei</taxon>
        <taxon>Sulfolobales</taxon>
        <taxon>Sulfolobaceae</taxon>
        <taxon>Acidianus</taxon>
    </lineage>
</organism>
<protein>
    <recommendedName>
        <fullName evidence="1">Putative phage metallopeptidase domain-containing protein</fullName>
    </recommendedName>
</protein>
<dbReference type="AlphaFoldDB" id="A0A031LL80"/>
<dbReference type="RefSeq" id="WP_048100325.1">
    <property type="nucleotide sequence ID" value="NZ_JFZT01000052.1"/>
</dbReference>
<proteinExistence type="predicted"/>
<name>A0A031LL80_9CREN</name>
<feature type="domain" description="Putative phage metallopeptidase" evidence="1">
    <location>
        <begin position="3"/>
        <end position="110"/>
    </location>
</feature>
<dbReference type="STRING" id="1160895.CM19_10655"/>